<reference evidence="1 2" key="1">
    <citation type="submission" date="2020-05" db="EMBL/GenBank/DDBJ databases">
        <title>Ramlibacter rhizophilus sp. nov., isolated from rhizosphere soil of national flower Mugunghwa from South Korea.</title>
        <authorList>
            <person name="Zheng-Fei Y."/>
            <person name="Huan T."/>
        </authorList>
    </citation>
    <scope>NUCLEOTIDE SEQUENCE [LARGE SCALE GENOMIC DNA]</scope>
    <source>
        <strain evidence="1 2">H242</strain>
    </source>
</reference>
<keyword evidence="2" id="KW-1185">Reference proteome</keyword>
<dbReference type="Proteomes" id="UP000500826">
    <property type="component" value="Chromosome"/>
</dbReference>
<organism evidence="1 2">
    <name type="scientific">Ramlibacter terrae</name>
    <dbReference type="NCBI Taxonomy" id="2732511"/>
    <lineage>
        <taxon>Bacteria</taxon>
        <taxon>Pseudomonadati</taxon>
        <taxon>Pseudomonadota</taxon>
        <taxon>Betaproteobacteria</taxon>
        <taxon>Burkholderiales</taxon>
        <taxon>Comamonadaceae</taxon>
        <taxon>Ramlibacter</taxon>
    </lineage>
</organism>
<evidence type="ECO:0000313" key="2">
    <source>
        <dbReference type="Proteomes" id="UP000500826"/>
    </source>
</evidence>
<gene>
    <name evidence="1" type="ORF">HK414_23990</name>
</gene>
<dbReference type="EMBL" id="CP053418">
    <property type="protein sequence ID" value="QJW85330.1"/>
    <property type="molecule type" value="Genomic_DNA"/>
</dbReference>
<sequence>MDTTFDELLDSIEGLNWLPWVGSEWKKRPHRIVVLGESAYFKNPKNEELHRRRDQIRERHMKGTLDERSKYAPFLRPF</sequence>
<name>A0ABX6P5J0_9BURK</name>
<proteinExistence type="predicted"/>
<protein>
    <submittedName>
        <fullName evidence="1">Uncharacterized protein</fullName>
    </submittedName>
</protein>
<evidence type="ECO:0000313" key="1">
    <source>
        <dbReference type="EMBL" id="QJW85330.1"/>
    </source>
</evidence>
<accession>A0ABX6P5J0</accession>